<protein>
    <recommendedName>
        <fullName evidence="3">Chemotaxis protein CheA</fullName>
        <ecNumber evidence="2">2.7.13.3</ecNumber>
    </recommendedName>
</protein>
<dbReference type="SUPFAM" id="SSF47384">
    <property type="entry name" value="Homodimeric domain of signal transducing histidine kinase"/>
    <property type="match status" value="1"/>
</dbReference>
<dbReference type="CDD" id="cd16916">
    <property type="entry name" value="HATPase_CheA-like"/>
    <property type="match status" value="1"/>
</dbReference>
<dbReference type="SMART" id="SM00260">
    <property type="entry name" value="CheW"/>
    <property type="match status" value="1"/>
</dbReference>
<reference evidence="16" key="1">
    <citation type="submission" date="2023-01" db="EMBL/GenBank/DDBJ databases">
        <title>Complete genome sequence of Planctobacterium marinum strain Dej080120_11.</title>
        <authorList>
            <person name="Ueki S."/>
            <person name="Maruyama F."/>
        </authorList>
    </citation>
    <scope>NUCLEOTIDE SEQUENCE</scope>
    <source>
        <strain evidence="16">Dej080120_11</strain>
    </source>
</reference>
<organism evidence="16 17">
    <name type="scientific">Planctobacterium marinum</name>
    <dbReference type="NCBI Taxonomy" id="1631968"/>
    <lineage>
        <taxon>Bacteria</taxon>
        <taxon>Pseudomonadati</taxon>
        <taxon>Pseudomonadota</taxon>
        <taxon>Gammaproteobacteria</taxon>
        <taxon>Alteromonadales</taxon>
        <taxon>Alteromonadaceae</taxon>
        <taxon>Planctobacterium</taxon>
    </lineage>
</organism>
<dbReference type="InterPro" id="IPR002545">
    <property type="entry name" value="CheW-lke_dom"/>
</dbReference>
<dbReference type="CDD" id="cd00088">
    <property type="entry name" value="HPT"/>
    <property type="match status" value="1"/>
</dbReference>
<dbReference type="PANTHER" id="PTHR43395:SF10">
    <property type="entry name" value="CHEMOTAXIS PROTEIN CHEA"/>
    <property type="match status" value="1"/>
</dbReference>
<evidence type="ECO:0000256" key="1">
    <source>
        <dbReference type="ARBA" id="ARBA00000085"/>
    </source>
</evidence>
<dbReference type="InterPro" id="IPR037006">
    <property type="entry name" value="CheA-like_homodim_sf"/>
</dbReference>
<evidence type="ECO:0000256" key="2">
    <source>
        <dbReference type="ARBA" id="ARBA00012438"/>
    </source>
</evidence>
<evidence type="ECO:0000256" key="5">
    <source>
        <dbReference type="ARBA" id="ARBA00022553"/>
    </source>
</evidence>
<proteinExistence type="predicted"/>
<feature type="domain" description="CheW-like" evidence="14">
    <location>
        <begin position="550"/>
        <end position="686"/>
    </location>
</feature>
<evidence type="ECO:0000256" key="6">
    <source>
        <dbReference type="ARBA" id="ARBA00022679"/>
    </source>
</evidence>
<dbReference type="Gene3D" id="3.30.565.10">
    <property type="entry name" value="Histidine kinase-like ATPase, C-terminal domain"/>
    <property type="match status" value="1"/>
</dbReference>
<feature type="modified residue" description="Phosphohistidine" evidence="12">
    <location>
        <position position="49"/>
    </location>
</feature>
<evidence type="ECO:0000256" key="3">
    <source>
        <dbReference type="ARBA" id="ARBA00021495"/>
    </source>
</evidence>
<dbReference type="RefSeq" id="WP_338294461.1">
    <property type="nucleotide sequence ID" value="NZ_AP027272.1"/>
</dbReference>
<dbReference type="GO" id="GO:0005524">
    <property type="term" value="F:ATP binding"/>
    <property type="evidence" value="ECO:0007669"/>
    <property type="project" value="UniProtKB-KW"/>
</dbReference>
<dbReference type="Gene3D" id="1.20.120.160">
    <property type="entry name" value="HPT domain"/>
    <property type="match status" value="1"/>
</dbReference>
<dbReference type="EC" id="2.7.13.3" evidence="2"/>
<dbReference type="InterPro" id="IPR036061">
    <property type="entry name" value="CheW-like_dom_sf"/>
</dbReference>
<evidence type="ECO:0000256" key="12">
    <source>
        <dbReference type="PROSITE-ProRule" id="PRU00110"/>
    </source>
</evidence>
<dbReference type="Gene3D" id="1.10.287.560">
    <property type="entry name" value="Histidine kinase CheA-like, homodimeric domain"/>
    <property type="match status" value="1"/>
</dbReference>
<dbReference type="InterPro" id="IPR004105">
    <property type="entry name" value="CheA-like_dim"/>
</dbReference>
<evidence type="ECO:0000259" key="14">
    <source>
        <dbReference type="PROSITE" id="PS50851"/>
    </source>
</evidence>
<dbReference type="PROSITE" id="PS50894">
    <property type="entry name" value="HPT"/>
    <property type="match status" value="1"/>
</dbReference>
<keyword evidence="9" id="KW-0067">ATP-binding</keyword>
<dbReference type="InterPro" id="IPR036641">
    <property type="entry name" value="HPT_dom_sf"/>
</dbReference>
<comment type="function">
    <text evidence="11">Involved in the transmission of sensory signals from the chemoreceptors to the flagellar motors. CheA is autophosphorylated; it can transfer its phosphate group to either CheB or CheY.</text>
</comment>
<accession>A0AA48KUA7</accession>
<dbReference type="Pfam" id="PF01627">
    <property type="entry name" value="Hpt"/>
    <property type="match status" value="1"/>
</dbReference>
<dbReference type="FunFam" id="2.30.30.40:FF:000048">
    <property type="entry name" value="Chemotaxis protein CheA, putative"/>
    <property type="match status" value="1"/>
</dbReference>
<keyword evidence="4" id="KW-0145">Chemotaxis</keyword>
<dbReference type="InterPro" id="IPR005467">
    <property type="entry name" value="His_kinase_dom"/>
</dbReference>
<dbReference type="GO" id="GO:0005737">
    <property type="term" value="C:cytoplasm"/>
    <property type="evidence" value="ECO:0007669"/>
    <property type="project" value="InterPro"/>
</dbReference>
<dbReference type="Pfam" id="PF02895">
    <property type="entry name" value="H-kinase_dim"/>
    <property type="match status" value="1"/>
</dbReference>
<evidence type="ECO:0000256" key="9">
    <source>
        <dbReference type="ARBA" id="ARBA00022840"/>
    </source>
</evidence>
<keyword evidence="10" id="KW-0902">Two-component regulatory system</keyword>
<dbReference type="Pfam" id="PF01584">
    <property type="entry name" value="CheW"/>
    <property type="match status" value="1"/>
</dbReference>
<evidence type="ECO:0000259" key="13">
    <source>
        <dbReference type="PROSITE" id="PS50109"/>
    </source>
</evidence>
<sequence>MSDPLAQFRAVFFDESAEAIDAIERNLLDVDDASEMDSETINDIFRSAHSLKGGSATFGMGSLTDFTHVMETLLDKVRAGQLSLSQDILDCLFSSLDVLRNLVAHYQFDDEINQSSMQEVKAELERLLVPGATSAGTSEITSESVEVASSSGSEWLIEFAPDPAIMMTGNDPLRYIDELTEFGEIDVTCQTSAIPPFEELEPTHIYCTWKINLKSEKPLTEEELKDVFLWIEDEAEFKFTPLSSASSAEAETPVEISEPVATAPEPAAVAPAVTAAPAEAAPAPASGGDKSAAKAKRGSQSIRVDLEKIDSLINLLGELVITQSMLSIYGDEEKYPQFERLSEGLSQLERHTRDLQEGVMRIRMLPIDFCFSRFPRMVRDLAKKLNKSIAVEIIGEHTEVDKTVIEELNDPLVHLVRNSVDHGLEDRETRLANGKSETGTVTLKAFHQVGNIIIEISDDGAGLNTERIKAKAIEKGVIKANANLTEQAIHELIFAPGFSTADAVTDLSGRGVGMDVVKRNIRSLGGTIDVRSIANEGTTFTIRLPLTLAILDGQLLKVGEETYIIPMLSIIESIQLKQADINKVGKRDVSFKWRGNFIPILNLAEMFDCPVDQDKLIESGLVVVVESDNKHCGILVSELNNHQQVVVKSLEANYAKIEGLSGATILGDGSVALIIDVGALISRVRMH</sequence>
<dbReference type="PROSITE" id="PS50851">
    <property type="entry name" value="CHEW"/>
    <property type="match status" value="1"/>
</dbReference>
<evidence type="ECO:0000259" key="15">
    <source>
        <dbReference type="PROSITE" id="PS50894"/>
    </source>
</evidence>
<dbReference type="CDD" id="cd00731">
    <property type="entry name" value="CheA_reg"/>
    <property type="match status" value="1"/>
</dbReference>
<dbReference type="PANTHER" id="PTHR43395">
    <property type="entry name" value="SENSOR HISTIDINE KINASE CHEA"/>
    <property type="match status" value="1"/>
</dbReference>
<dbReference type="Gene3D" id="2.30.30.40">
    <property type="entry name" value="SH3 Domains"/>
    <property type="match status" value="1"/>
</dbReference>
<evidence type="ECO:0000313" key="16">
    <source>
        <dbReference type="EMBL" id="BDX08389.1"/>
    </source>
</evidence>
<dbReference type="EMBL" id="AP027272">
    <property type="protein sequence ID" value="BDX08389.1"/>
    <property type="molecule type" value="Genomic_DNA"/>
</dbReference>
<dbReference type="FunFam" id="3.30.565.10:FF:000016">
    <property type="entry name" value="Chemotaxis protein CheA, putative"/>
    <property type="match status" value="1"/>
</dbReference>
<dbReference type="SMART" id="SM00387">
    <property type="entry name" value="HATPase_c"/>
    <property type="match status" value="1"/>
</dbReference>
<dbReference type="SUPFAM" id="SSF55874">
    <property type="entry name" value="ATPase domain of HSP90 chaperone/DNA topoisomerase II/histidine kinase"/>
    <property type="match status" value="1"/>
</dbReference>
<keyword evidence="5 12" id="KW-0597">Phosphoprotein</keyword>
<dbReference type="Pfam" id="PF02518">
    <property type="entry name" value="HATPase_c"/>
    <property type="match status" value="1"/>
</dbReference>
<dbReference type="GO" id="GO:0000155">
    <property type="term" value="F:phosphorelay sensor kinase activity"/>
    <property type="evidence" value="ECO:0007669"/>
    <property type="project" value="InterPro"/>
</dbReference>
<keyword evidence="7" id="KW-0547">Nucleotide-binding</keyword>
<evidence type="ECO:0000256" key="4">
    <source>
        <dbReference type="ARBA" id="ARBA00022500"/>
    </source>
</evidence>
<dbReference type="KEGG" id="pmaw:MACH26_39100"/>
<dbReference type="SUPFAM" id="SSF50341">
    <property type="entry name" value="CheW-like"/>
    <property type="match status" value="1"/>
</dbReference>
<feature type="domain" description="Histidine kinase" evidence="13">
    <location>
        <begin position="297"/>
        <end position="548"/>
    </location>
</feature>
<keyword evidence="6" id="KW-0808">Transferase</keyword>
<evidence type="ECO:0000256" key="8">
    <source>
        <dbReference type="ARBA" id="ARBA00022777"/>
    </source>
</evidence>
<gene>
    <name evidence="16" type="primary">cheA_2</name>
    <name evidence="16" type="ORF">MACH26_39100</name>
</gene>
<dbReference type="InterPro" id="IPR036890">
    <property type="entry name" value="HATPase_C_sf"/>
</dbReference>
<dbReference type="SMART" id="SM01231">
    <property type="entry name" value="H-kinase_dim"/>
    <property type="match status" value="1"/>
</dbReference>
<dbReference type="GO" id="GO:0006935">
    <property type="term" value="P:chemotaxis"/>
    <property type="evidence" value="ECO:0007669"/>
    <property type="project" value="UniProtKB-KW"/>
</dbReference>
<dbReference type="PROSITE" id="PS50109">
    <property type="entry name" value="HIS_KIN"/>
    <property type="match status" value="1"/>
</dbReference>
<name>A0AA48KUA7_9ALTE</name>
<dbReference type="InterPro" id="IPR008207">
    <property type="entry name" value="Sig_transdc_His_kin_Hpt_dom"/>
</dbReference>
<dbReference type="AlphaFoldDB" id="A0AA48KUA7"/>
<dbReference type="PRINTS" id="PR00344">
    <property type="entry name" value="BCTRLSENSOR"/>
</dbReference>
<dbReference type="InterPro" id="IPR004358">
    <property type="entry name" value="Sig_transdc_His_kin-like_C"/>
</dbReference>
<evidence type="ECO:0000256" key="11">
    <source>
        <dbReference type="ARBA" id="ARBA00035100"/>
    </source>
</evidence>
<comment type="catalytic activity">
    <reaction evidence="1">
        <text>ATP + protein L-histidine = ADP + protein N-phospho-L-histidine.</text>
        <dbReference type="EC" id="2.7.13.3"/>
    </reaction>
</comment>
<dbReference type="SMART" id="SM00073">
    <property type="entry name" value="HPT"/>
    <property type="match status" value="1"/>
</dbReference>
<dbReference type="InterPro" id="IPR036097">
    <property type="entry name" value="HisK_dim/P_sf"/>
</dbReference>
<dbReference type="InterPro" id="IPR003594">
    <property type="entry name" value="HATPase_dom"/>
</dbReference>
<evidence type="ECO:0000313" key="17">
    <source>
        <dbReference type="Proteomes" id="UP001333710"/>
    </source>
</evidence>
<evidence type="ECO:0000256" key="7">
    <source>
        <dbReference type="ARBA" id="ARBA00022741"/>
    </source>
</evidence>
<evidence type="ECO:0000256" key="10">
    <source>
        <dbReference type="ARBA" id="ARBA00023012"/>
    </source>
</evidence>
<dbReference type="SUPFAM" id="SSF47226">
    <property type="entry name" value="Histidine-containing phosphotransfer domain, HPT domain"/>
    <property type="match status" value="1"/>
</dbReference>
<keyword evidence="17" id="KW-1185">Reference proteome</keyword>
<dbReference type="InterPro" id="IPR051315">
    <property type="entry name" value="Bact_Chemotaxis_CheA"/>
</dbReference>
<dbReference type="Proteomes" id="UP001333710">
    <property type="component" value="Chromosome"/>
</dbReference>
<keyword evidence="8" id="KW-0418">Kinase</keyword>
<feature type="domain" description="HPt" evidence="15">
    <location>
        <begin position="1"/>
        <end position="106"/>
    </location>
</feature>